<evidence type="ECO:0000259" key="1">
    <source>
        <dbReference type="Pfam" id="PF18765"/>
    </source>
</evidence>
<dbReference type="Pfam" id="PF18765">
    <property type="entry name" value="Polbeta"/>
    <property type="match status" value="1"/>
</dbReference>
<dbReference type="InterPro" id="IPR043519">
    <property type="entry name" value="NT_sf"/>
</dbReference>
<dbReference type="EMBL" id="CP015029">
    <property type="protein sequence ID" value="QIM65229.1"/>
    <property type="molecule type" value="Genomic_DNA"/>
</dbReference>
<dbReference type="EMBL" id="RKQT01000001">
    <property type="protein sequence ID" value="RPE96343.1"/>
    <property type="molecule type" value="Genomic_DNA"/>
</dbReference>
<evidence type="ECO:0000313" key="5">
    <source>
        <dbReference type="Proteomes" id="UP000502287"/>
    </source>
</evidence>
<dbReference type="SUPFAM" id="SSF81301">
    <property type="entry name" value="Nucleotidyltransferase"/>
    <property type="match status" value="1"/>
</dbReference>
<dbReference type="Proteomes" id="UP000502287">
    <property type="component" value="Chromosome"/>
</dbReference>
<dbReference type="AlphaFoldDB" id="A0AAE6X7C3"/>
<sequence length="100" mass="11297">MQISDQEREIVLGILQRYVPTHTVWAFGSRVKGTAKPYSDLDLAIIGEQPLSLTTHADLVEAFSQSDLVWKVDLVDWATTSETFRQIISEKYEIVQTGTI</sequence>
<feature type="domain" description="Polymerase beta nucleotidyltransferase" evidence="1">
    <location>
        <begin position="14"/>
        <end position="94"/>
    </location>
</feature>
<name>A0AAE6X7C3_9PAST</name>
<dbReference type="KEGG" id="fcl:A4G17_07165"/>
<gene>
    <name evidence="2" type="ORF">A4G17_07165</name>
    <name evidence="3" type="ORF">EDC49_0733</name>
</gene>
<proteinExistence type="predicted"/>
<dbReference type="RefSeq" id="WP_123956241.1">
    <property type="nucleotide sequence ID" value="NZ_CP015029.1"/>
</dbReference>
<evidence type="ECO:0000313" key="3">
    <source>
        <dbReference type="EMBL" id="RPE96343.1"/>
    </source>
</evidence>
<protein>
    <submittedName>
        <fullName evidence="2">DNA polymerase beta subunit</fullName>
    </submittedName>
</protein>
<organism evidence="2 5">
    <name type="scientific">Frederiksenia canicola</name>
    <dbReference type="NCBI Taxonomy" id="123824"/>
    <lineage>
        <taxon>Bacteria</taxon>
        <taxon>Pseudomonadati</taxon>
        <taxon>Pseudomonadota</taxon>
        <taxon>Gammaproteobacteria</taxon>
        <taxon>Pasteurellales</taxon>
        <taxon>Pasteurellaceae</taxon>
        <taxon>Frederiksenia</taxon>
    </lineage>
</organism>
<evidence type="ECO:0000313" key="4">
    <source>
        <dbReference type="Proteomes" id="UP000276901"/>
    </source>
</evidence>
<reference evidence="3 4" key="2">
    <citation type="submission" date="2018-11" db="EMBL/GenBank/DDBJ databases">
        <title>Genomic Encyclopedia of Type Strains, Phase IV (KMG-IV): sequencing the most valuable type-strain genomes for metagenomic binning, comparative biology and taxonomic classification.</title>
        <authorList>
            <person name="Goeker M."/>
        </authorList>
    </citation>
    <scope>NUCLEOTIDE SEQUENCE [LARGE SCALE GENOMIC DNA]</scope>
    <source>
        <strain evidence="3 4">DSM 25797</strain>
    </source>
</reference>
<evidence type="ECO:0000313" key="2">
    <source>
        <dbReference type="EMBL" id="QIM65229.1"/>
    </source>
</evidence>
<dbReference type="Gene3D" id="3.30.460.10">
    <property type="entry name" value="Beta Polymerase, domain 2"/>
    <property type="match status" value="1"/>
</dbReference>
<dbReference type="InterPro" id="IPR041633">
    <property type="entry name" value="Polbeta"/>
</dbReference>
<dbReference type="Proteomes" id="UP000276901">
    <property type="component" value="Unassembled WGS sequence"/>
</dbReference>
<keyword evidence="4" id="KW-1185">Reference proteome</keyword>
<accession>A0AAE6X7C3</accession>
<reference evidence="2 5" key="1">
    <citation type="submission" date="2016-03" db="EMBL/GenBank/DDBJ databases">
        <authorList>
            <person name="Hansen M.J."/>
            <person name="Bojesen A.M."/>
            <person name="Planet P."/>
        </authorList>
    </citation>
    <scope>NUCLEOTIDE SEQUENCE [LARGE SCALE GENOMIC DNA]</scope>
    <source>
        <strain evidence="2 5">HPA 21</strain>
    </source>
</reference>
<dbReference type="CDD" id="cd05403">
    <property type="entry name" value="NT_KNTase_like"/>
    <property type="match status" value="1"/>
</dbReference>